<sequence>MASGRSSSSIGHPAGPFCIASFFLWTLDDQVPPALIAITNKDPTPTNSSNLPPQMREYTSFVSLEIGPAPAQNRDRGLALSLLVFLIPFSCPPFIPGFYVPPTGIHRGHCPPIADAS</sequence>
<proteinExistence type="predicted"/>
<dbReference type="HOGENOM" id="CLU_2084320_0_0_1"/>
<dbReference type="GeneID" id="9226856"/>
<keyword evidence="1" id="KW-1133">Transmembrane helix</keyword>
<dbReference type="RefSeq" id="XP_002844320.1">
    <property type="nucleotide sequence ID" value="XM_002844274.1"/>
</dbReference>
<keyword evidence="1" id="KW-0812">Transmembrane</keyword>
<evidence type="ECO:0000313" key="2">
    <source>
        <dbReference type="EMBL" id="EEQ33465.1"/>
    </source>
</evidence>
<evidence type="ECO:0000313" key="3">
    <source>
        <dbReference type="Proteomes" id="UP000002035"/>
    </source>
</evidence>
<evidence type="ECO:0000256" key="1">
    <source>
        <dbReference type="SAM" id="Phobius"/>
    </source>
</evidence>
<keyword evidence="3" id="KW-1185">Reference proteome</keyword>
<organism evidence="2 3">
    <name type="scientific">Arthroderma otae (strain ATCC MYA-4605 / CBS 113480)</name>
    <name type="common">Microsporum canis</name>
    <dbReference type="NCBI Taxonomy" id="554155"/>
    <lineage>
        <taxon>Eukaryota</taxon>
        <taxon>Fungi</taxon>
        <taxon>Dikarya</taxon>
        <taxon>Ascomycota</taxon>
        <taxon>Pezizomycotina</taxon>
        <taxon>Eurotiomycetes</taxon>
        <taxon>Eurotiomycetidae</taxon>
        <taxon>Onygenales</taxon>
        <taxon>Arthrodermataceae</taxon>
        <taxon>Microsporum</taxon>
    </lineage>
</organism>
<reference evidence="3" key="1">
    <citation type="journal article" date="2012" name="MBio">
        <title>Comparative genome analysis of Trichophyton rubrum and related dermatophytes reveals candidate genes involved in infection.</title>
        <authorList>
            <person name="Martinez D.A."/>
            <person name="Oliver B.G."/>
            <person name="Graeser Y."/>
            <person name="Goldberg J.M."/>
            <person name="Li W."/>
            <person name="Martinez-Rossi N.M."/>
            <person name="Monod M."/>
            <person name="Shelest E."/>
            <person name="Barton R.C."/>
            <person name="Birch E."/>
            <person name="Brakhage A.A."/>
            <person name="Chen Z."/>
            <person name="Gurr S.J."/>
            <person name="Heiman D."/>
            <person name="Heitman J."/>
            <person name="Kosti I."/>
            <person name="Rossi A."/>
            <person name="Saif S."/>
            <person name="Samalova M."/>
            <person name="Saunders C.W."/>
            <person name="Shea T."/>
            <person name="Summerbell R.C."/>
            <person name="Xu J."/>
            <person name="Young S."/>
            <person name="Zeng Q."/>
            <person name="Birren B.W."/>
            <person name="Cuomo C.A."/>
            <person name="White T.C."/>
        </authorList>
    </citation>
    <scope>NUCLEOTIDE SEQUENCE [LARGE SCALE GENOMIC DNA]</scope>
    <source>
        <strain evidence="3">ATCC MYA-4605 / CBS 113480</strain>
    </source>
</reference>
<feature type="transmembrane region" description="Helical" evidence="1">
    <location>
        <begin position="78"/>
        <end position="99"/>
    </location>
</feature>
<dbReference type="VEuPathDB" id="FungiDB:MCYG_06284"/>
<gene>
    <name evidence="2" type="ORF">MCYG_06284</name>
</gene>
<keyword evidence="1" id="KW-0472">Membrane</keyword>
<protein>
    <submittedName>
        <fullName evidence="2">Uncharacterized protein</fullName>
    </submittedName>
</protein>
<dbReference type="EMBL" id="DS995706">
    <property type="protein sequence ID" value="EEQ33465.1"/>
    <property type="molecule type" value="Genomic_DNA"/>
</dbReference>
<accession>C5FU81</accession>
<dbReference type="Proteomes" id="UP000002035">
    <property type="component" value="Unassembled WGS sequence"/>
</dbReference>
<dbReference type="AlphaFoldDB" id="C5FU81"/>
<name>C5FU81_ARTOC</name>